<accession>F0ZM11</accession>
<proteinExistence type="predicted"/>
<reference evidence="4" key="1">
    <citation type="journal article" date="2011" name="Genome Biol.">
        <title>Comparative genomics of the social amoebae Dictyostelium discoideum and Dictyostelium purpureum.</title>
        <authorList>
            <consortium name="US DOE Joint Genome Institute (JGI-PGF)"/>
            <person name="Sucgang R."/>
            <person name="Kuo A."/>
            <person name="Tian X."/>
            <person name="Salerno W."/>
            <person name="Parikh A."/>
            <person name="Feasley C.L."/>
            <person name="Dalin E."/>
            <person name="Tu H."/>
            <person name="Huang E."/>
            <person name="Barry K."/>
            <person name="Lindquist E."/>
            <person name="Shapiro H."/>
            <person name="Bruce D."/>
            <person name="Schmutz J."/>
            <person name="Salamov A."/>
            <person name="Fey P."/>
            <person name="Gaudet P."/>
            <person name="Anjard C."/>
            <person name="Babu M.M."/>
            <person name="Basu S."/>
            <person name="Bushmanova Y."/>
            <person name="van der Wel H."/>
            <person name="Katoh-Kurasawa M."/>
            <person name="Dinh C."/>
            <person name="Coutinho P.M."/>
            <person name="Saito T."/>
            <person name="Elias M."/>
            <person name="Schaap P."/>
            <person name="Kay R.R."/>
            <person name="Henrissat B."/>
            <person name="Eichinger L."/>
            <person name="Rivero F."/>
            <person name="Putnam N.H."/>
            <person name="West C.M."/>
            <person name="Loomis W.F."/>
            <person name="Chisholm R.L."/>
            <person name="Shaulsky G."/>
            <person name="Strassmann J.E."/>
            <person name="Queller D.C."/>
            <person name="Kuspa A."/>
            <person name="Grigoriev I.V."/>
        </authorList>
    </citation>
    <scope>NUCLEOTIDE SEQUENCE [LARGE SCALE GENOMIC DNA]</scope>
    <source>
        <strain evidence="4">QSDP1</strain>
    </source>
</reference>
<feature type="region of interest" description="Disordered" evidence="2">
    <location>
        <begin position="223"/>
        <end position="244"/>
    </location>
</feature>
<dbReference type="GeneID" id="10501867"/>
<evidence type="ECO:0000313" key="4">
    <source>
        <dbReference type="Proteomes" id="UP000001064"/>
    </source>
</evidence>
<name>F0ZM11_DICPU</name>
<evidence type="ECO:0000313" key="3">
    <source>
        <dbReference type="EMBL" id="EGC35030.1"/>
    </source>
</evidence>
<feature type="compositionally biased region" description="Polar residues" evidence="2">
    <location>
        <begin position="302"/>
        <end position="311"/>
    </location>
</feature>
<dbReference type="OMA" id="RSTSFWQ"/>
<dbReference type="AlphaFoldDB" id="F0ZM11"/>
<dbReference type="EMBL" id="GL871074">
    <property type="protein sequence ID" value="EGC35030.1"/>
    <property type="molecule type" value="Genomic_DNA"/>
</dbReference>
<feature type="region of interest" description="Disordered" evidence="2">
    <location>
        <begin position="265"/>
        <end position="311"/>
    </location>
</feature>
<organism evidence="3 4">
    <name type="scientific">Dictyostelium purpureum</name>
    <name type="common">Slime mold</name>
    <dbReference type="NCBI Taxonomy" id="5786"/>
    <lineage>
        <taxon>Eukaryota</taxon>
        <taxon>Amoebozoa</taxon>
        <taxon>Evosea</taxon>
        <taxon>Eumycetozoa</taxon>
        <taxon>Dictyostelia</taxon>
        <taxon>Dictyosteliales</taxon>
        <taxon>Dictyosteliaceae</taxon>
        <taxon>Dictyostelium</taxon>
    </lineage>
</organism>
<dbReference type="OrthoDB" id="20617at2759"/>
<feature type="compositionally biased region" description="Low complexity" evidence="2">
    <location>
        <begin position="226"/>
        <end position="238"/>
    </location>
</feature>
<evidence type="ECO:0000256" key="1">
    <source>
        <dbReference type="SAM" id="Coils"/>
    </source>
</evidence>
<keyword evidence="1" id="KW-0175">Coiled coil</keyword>
<protein>
    <submittedName>
        <fullName evidence="3">Uncharacterized protein</fullName>
    </submittedName>
</protein>
<feature type="coiled-coil region" evidence="1">
    <location>
        <begin position="31"/>
        <end position="76"/>
    </location>
</feature>
<keyword evidence="4" id="KW-1185">Reference proteome</keyword>
<dbReference type="RefSeq" id="XP_003288458.1">
    <property type="nucleotide sequence ID" value="XM_003288410.1"/>
</dbReference>
<gene>
    <name evidence="3" type="ORF">DICPUDRAFT_92103</name>
</gene>
<dbReference type="InParanoid" id="F0ZM11"/>
<dbReference type="VEuPathDB" id="AmoebaDB:DICPUDRAFT_92103"/>
<dbReference type="eggNOG" id="ENOG502REB5">
    <property type="taxonomic scope" value="Eukaryota"/>
</dbReference>
<dbReference type="FunCoup" id="F0ZM11">
    <property type="interactions" value="398"/>
</dbReference>
<dbReference type="KEGG" id="dpp:DICPUDRAFT_92103"/>
<sequence length="311" mass="36039">MTLEDKNNNNNEEEIVINEDDEYLGILHLNKEQLIDTIREIREEYFELQEDHNKLEERYKDKIKEIEFNRKLLTEREDLLLQLQWDPNQDNSYLMQMGASDTNQANEQKMKAMMDQMRVMERGIFERDEKIKQMEKVIETFTLQQINNGVQPTQIIYPQFNTIRQSASEPNSSFNTPANPSIFNKLSQSTGVQSSNMEAPNTFTPIEKYPLPREATQMFDHQNKESTVSVSTPQTSQPLNRSTSFWQSPSAFFSNLLGRSSSTDVINKDKDQENSNNNEASDDEDYSTIDTKPHVVPLQSHEIPTSSGIRV</sequence>
<dbReference type="Proteomes" id="UP000001064">
    <property type="component" value="Unassembled WGS sequence"/>
</dbReference>
<evidence type="ECO:0000256" key="2">
    <source>
        <dbReference type="SAM" id="MobiDB-lite"/>
    </source>
</evidence>